<feature type="transmembrane region" description="Helical" evidence="7">
    <location>
        <begin position="81"/>
        <end position="100"/>
    </location>
</feature>
<evidence type="ECO:0000256" key="1">
    <source>
        <dbReference type="ARBA" id="ARBA00004127"/>
    </source>
</evidence>
<feature type="transmembrane region" description="Helical" evidence="7">
    <location>
        <begin position="176"/>
        <end position="194"/>
    </location>
</feature>
<proteinExistence type="inferred from homology"/>
<feature type="transmembrane region" description="Helical" evidence="7">
    <location>
        <begin position="137"/>
        <end position="156"/>
    </location>
</feature>
<accession>A0A9P5G6S5</accession>
<keyword evidence="5 7" id="KW-1133">Transmembrane helix</keyword>
<keyword evidence="3 7" id="KW-0812">Transmembrane</keyword>
<dbReference type="InterPro" id="IPR007217">
    <property type="entry name" value="Per1-like"/>
</dbReference>
<evidence type="ECO:0000256" key="7">
    <source>
        <dbReference type="RuleBase" id="RU365066"/>
    </source>
</evidence>
<dbReference type="AlphaFoldDB" id="A0A9P5G6S5"/>
<name>A0A9P5G6S5_GEOCN</name>
<feature type="transmembrane region" description="Helical" evidence="7">
    <location>
        <begin position="112"/>
        <end position="131"/>
    </location>
</feature>
<keyword evidence="7" id="KW-0256">Endoplasmic reticulum</keyword>
<keyword evidence="4" id="KW-0732">Signal</keyword>
<dbReference type="GO" id="GO:0005789">
    <property type="term" value="C:endoplasmic reticulum membrane"/>
    <property type="evidence" value="ECO:0007669"/>
    <property type="project" value="UniProtKB-SubCell"/>
</dbReference>
<dbReference type="PANTHER" id="PTHR13148">
    <property type="entry name" value="PER1-RELATED"/>
    <property type="match status" value="1"/>
</dbReference>
<evidence type="ECO:0000256" key="4">
    <source>
        <dbReference type="ARBA" id="ARBA00022729"/>
    </source>
</evidence>
<evidence type="ECO:0000313" key="9">
    <source>
        <dbReference type="Proteomes" id="UP000750522"/>
    </source>
</evidence>
<evidence type="ECO:0000256" key="3">
    <source>
        <dbReference type="ARBA" id="ARBA00022692"/>
    </source>
</evidence>
<evidence type="ECO:0000256" key="2">
    <source>
        <dbReference type="ARBA" id="ARBA00022502"/>
    </source>
</evidence>
<comment type="similarity">
    <text evidence="7">Belongs to the PGAP3 family.</text>
</comment>
<feature type="transmembrane region" description="Helical" evidence="7">
    <location>
        <begin position="42"/>
        <end position="61"/>
    </location>
</feature>
<dbReference type="GO" id="GO:0006506">
    <property type="term" value="P:GPI anchor biosynthetic process"/>
    <property type="evidence" value="ECO:0007669"/>
    <property type="project" value="UniProtKB-KW"/>
</dbReference>
<comment type="caution">
    <text evidence="7">Lacks conserved residue(s) required for the propagation of feature annotation.</text>
</comment>
<keyword evidence="6 7" id="KW-0472">Membrane</keyword>
<dbReference type="GO" id="GO:0016788">
    <property type="term" value="F:hydrolase activity, acting on ester bonds"/>
    <property type="evidence" value="ECO:0007669"/>
    <property type="project" value="TreeGrafter"/>
</dbReference>
<dbReference type="PANTHER" id="PTHR13148:SF0">
    <property type="entry name" value="POST-GPI ATTACHMENT TO PROTEINS FACTOR 3"/>
    <property type="match status" value="1"/>
</dbReference>
<reference evidence="8" key="2">
    <citation type="submission" date="2020-01" db="EMBL/GenBank/DDBJ databases">
        <authorList>
            <person name="Perkins V."/>
            <person name="Lessard M.-H."/>
            <person name="Dugat-Bony E."/>
            <person name="Frenette M."/>
            <person name="Labrie S."/>
        </authorList>
    </citation>
    <scope>NUCLEOTIDE SEQUENCE</scope>
    <source>
        <strain evidence="8">LMA-70</strain>
    </source>
</reference>
<organism evidence="8 9">
    <name type="scientific">Geotrichum candidum</name>
    <name type="common">Oospora lactis</name>
    <name type="synonym">Dipodascus geotrichum</name>
    <dbReference type="NCBI Taxonomy" id="1173061"/>
    <lineage>
        <taxon>Eukaryota</taxon>
        <taxon>Fungi</taxon>
        <taxon>Dikarya</taxon>
        <taxon>Ascomycota</taxon>
        <taxon>Saccharomycotina</taxon>
        <taxon>Dipodascomycetes</taxon>
        <taxon>Dipodascales</taxon>
        <taxon>Dipodascaceae</taxon>
        <taxon>Geotrichum</taxon>
    </lineage>
</organism>
<dbReference type="Pfam" id="PF04080">
    <property type="entry name" value="Per1"/>
    <property type="match status" value="1"/>
</dbReference>
<comment type="caution">
    <text evidence="8">The sequence shown here is derived from an EMBL/GenBank/DDBJ whole genome shotgun (WGS) entry which is preliminary data.</text>
</comment>
<reference evidence="8" key="1">
    <citation type="journal article" date="2020" name="Front. Microbiol.">
        <title>Phenotypic and Genetic Characterization of the Cheese Ripening Yeast Geotrichum candidum.</title>
        <authorList>
            <person name="Perkins V."/>
            <person name="Vignola S."/>
            <person name="Lessard M.H."/>
            <person name="Plante P.L."/>
            <person name="Corbeil J."/>
            <person name="Dugat-Bony E."/>
            <person name="Frenette M."/>
            <person name="Labrie S."/>
        </authorList>
    </citation>
    <scope>NUCLEOTIDE SEQUENCE</scope>
    <source>
        <strain evidence="8">LMA-70</strain>
    </source>
</reference>
<sequence>MLGIQEPASVLFSVLNFIPHYYGLKTISKLTASSGTISDTTALTPFLVLVYKGFALVGMNAWVWSSVFHVRDFVLTERLDYFSAGLTVTYGFFTATVRVFRLDLPKHANLRYLLILICITAYVSHVSYLSFVTFSYSYNMLANVVVGLLQNTLWIYHSISTYQASKSSNGSRSWKLWPGLIVLSITLAMSLELFDFPPILGILDAHALWHAGTVLPTMWWYAYMKRDIKELKTIKQKE</sequence>
<comment type="function">
    <text evidence="7">Involved in the lipid remodeling steps of GPI-anchor maturation.</text>
</comment>
<keyword evidence="2 7" id="KW-0337">GPI-anchor biosynthesis</keyword>
<feature type="transmembrane region" description="Helical" evidence="7">
    <location>
        <begin position="206"/>
        <end position="223"/>
    </location>
</feature>
<evidence type="ECO:0000256" key="6">
    <source>
        <dbReference type="ARBA" id="ARBA00023136"/>
    </source>
</evidence>
<comment type="subcellular location">
    <subcellularLocation>
        <location evidence="1">Endomembrane system</location>
        <topology evidence="1">Multi-pass membrane protein</topology>
    </subcellularLocation>
    <subcellularLocation>
        <location evidence="7">Endoplasmic reticulum membrane</location>
        <topology evidence="7">Multi-pass membrane protein</topology>
    </subcellularLocation>
</comment>
<evidence type="ECO:0000313" key="8">
    <source>
        <dbReference type="EMBL" id="KAF5101606.1"/>
    </source>
</evidence>
<dbReference type="EMBL" id="QQZK01000036">
    <property type="protein sequence ID" value="KAF5101606.1"/>
    <property type="molecule type" value="Genomic_DNA"/>
</dbReference>
<dbReference type="Proteomes" id="UP000750522">
    <property type="component" value="Unassembled WGS sequence"/>
</dbReference>
<evidence type="ECO:0000256" key="5">
    <source>
        <dbReference type="ARBA" id="ARBA00022989"/>
    </source>
</evidence>
<protein>
    <recommendedName>
        <fullName evidence="7">Post-GPI attachment to proteins factor 3</fullName>
    </recommendedName>
</protein>
<gene>
    <name evidence="8" type="ORF">DV451_002123</name>
</gene>